<evidence type="ECO:0000313" key="1">
    <source>
        <dbReference type="EMBL" id="TDF72505.1"/>
    </source>
</evidence>
<comment type="caution">
    <text evidence="1">The sequence shown here is derived from an EMBL/GenBank/DDBJ whole genome shotgun (WGS) entry which is preliminary data.</text>
</comment>
<keyword evidence="1" id="KW-0560">Oxidoreductase</keyword>
<dbReference type="EC" id="1.3.1.98" evidence="1"/>
<sequence length="306" mass="33944">MIKEQLPTLIEKGNIRFDVPLAPYTSFKIGGPAEVFCQPQNIEELIDILKVAISFNIPYFILGNGSNLLISDKGVDGIVIQTSALNQLKHEENFIEAYCGVTLKALCYFAKEEGLSGLEFASGIPGTVGGAVFMNAGAYGSEIKDVLLSSDYLEPNLDSLNSLNPIKHLNANEHNFAYRRSIFQEKNLIHIKSVFQLQPEDPNIITERMRSFEEKRKEKQPLDLPSAGSVFKRPEGFYTGKLIEQCGLRGYQIGKAAISEKHCGFIVNLGGATAADVLALIKYVQETVYDRFGVKLETEIRFLGKE</sequence>
<keyword evidence="2" id="KW-1185">Reference proteome</keyword>
<proteinExistence type="predicted"/>
<dbReference type="Proteomes" id="UP000294588">
    <property type="component" value="Unassembled WGS sequence"/>
</dbReference>
<dbReference type="EMBL" id="SMOG01000031">
    <property type="protein sequence ID" value="TDF72505.1"/>
    <property type="molecule type" value="Genomic_DNA"/>
</dbReference>
<protein>
    <submittedName>
        <fullName evidence="1">UDP-N-acetylmuramate dehydrogenase</fullName>
        <ecNumber evidence="1">1.3.1.98</ecNumber>
    </submittedName>
</protein>
<name>A0AC61QHQ9_9BACT</name>
<organism evidence="1 2">
    <name type="scientific">Candidatus Syntrophosphaera thermopropionivorans</name>
    <dbReference type="NCBI Taxonomy" id="2593015"/>
    <lineage>
        <taxon>Bacteria</taxon>
        <taxon>Pseudomonadati</taxon>
        <taxon>Candidatus Cloacimonadota</taxon>
        <taxon>Candidatus Cloacimonadia</taxon>
        <taxon>Candidatus Cloacimonadales</taxon>
        <taxon>Candidatus Cloacimonadaceae</taxon>
        <taxon>Candidatus Syntrophosphaera</taxon>
    </lineage>
</organism>
<evidence type="ECO:0000313" key="2">
    <source>
        <dbReference type="Proteomes" id="UP000294588"/>
    </source>
</evidence>
<accession>A0AC61QHQ9</accession>
<reference evidence="1" key="1">
    <citation type="submission" date="2019-03" db="EMBL/GenBank/DDBJ databases">
        <title>Candidatus Syntrophosphaera thermopropionivorans: a novel player in syntrophic propionate oxidation during anaerobic digestion.</title>
        <authorList>
            <person name="Dyksma S."/>
        </authorList>
    </citation>
    <scope>NUCLEOTIDE SEQUENCE</scope>
    <source>
        <strain evidence="1">W5</strain>
    </source>
</reference>
<gene>
    <name evidence="1" type="primary">murB</name>
    <name evidence="1" type="ORF">E0946_06700</name>
</gene>